<evidence type="ECO:0000256" key="2">
    <source>
        <dbReference type="ARBA" id="ARBA00008497"/>
    </source>
</evidence>
<reference evidence="11" key="1">
    <citation type="submission" date="2025-08" db="UniProtKB">
        <authorList>
            <consortium name="RefSeq"/>
        </authorList>
    </citation>
    <scope>IDENTIFICATION</scope>
    <source>
        <tissue evidence="11">Sperm</tissue>
    </source>
</reference>
<name>A0AAJ7XFM3_PETMA</name>
<dbReference type="Proteomes" id="UP001318040">
    <property type="component" value="Chromosome 60"/>
</dbReference>
<dbReference type="GO" id="GO:1904669">
    <property type="term" value="P:ATP export"/>
    <property type="evidence" value="ECO:0007669"/>
    <property type="project" value="UniProtKB-ARBA"/>
</dbReference>
<keyword evidence="8" id="KW-0407">Ion channel</keyword>
<organism evidence="10 11">
    <name type="scientific">Petromyzon marinus</name>
    <name type="common">Sea lamprey</name>
    <dbReference type="NCBI Taxonomy" id="7757"/>
    <lineage>
        <taxon>Eukaryota</taxon>
        <taxon>Metazoa</taxon>
        <taxon>Chordata</taxon>
        <taxon>Craniata</taxon>
        <taxon>Vertebrata</taxon>
        <taxon>Cyclostomata</taxon>
        <taxon>Hyperoartia</taxon>
        <taxon>Petromyzontiformes</taxon>
        <taxon>Petromyzontidae</taxon>
        <taxon>Petromyzon</taxon>
    </lineage>
</organism>
<evidence type="ECO:0000256" key="9">
    <source>
        <dbReference type="SAM" id="Phobius"/>
    </source>
</evidence>
<dbReference type="GO" id="GO:0005886">
    <property type="term" value="C:plasma membrane"/>
    <property type="evidence" value="ECO:0007669"/>
    <property type="project" value="TreeGrafter"/>
</dbReference>
<dbReference type="RefSeq" id="XP_032832565.1">
    <property type="nucleotide sequence ID" value="XM_032976674.1"/>
</dbReference>
<protein>
    <submittedName>
        <fullName evidence="11">Calcium homeostasis modulator protein 6-like</fullName>
    </submittedName>
</protein>
<evidence type="ECO:0000256" key="6">
    <source>
        <dbReference type="ARBA" id="ARBA00023065"/>
    </source>
</evidence>
<evidence type="ECO:0000256" key="8">
    <source>
        <dbReference type="ARBA" id="ARBA00023303"/>
    </source>
</evidence>
<dbReference type="Pfam" id="PF14798">
    <property type="entry name" value="Ca_hom_mod"/>
    <property type="match status" value="1"/>
</dbReference>
<keyword evidence="3" id="KW-0813">Transport</keyword>
<keyword evidence="4 9" id="KW-0812">Transmembrane</keyword>
<keyword evidence="5 9" id="KW-1133">Transmembrane helix</keyword>
<feature type="transmembrane region" description="Helical" evidence="9">
    <location>
        <begin position="97"/>
        <end position="121"/>
    </location>
</feature>
<dbReference type="GeneID" id="116955540"/>
<keyword evidence="7 9" id="KW-0472">Membrane</keyword>
<dbReference type="AlphaFoldDB" id="A0AAJ7XFM3"/>
<evidence type="ECO:0000256" key="7">
    <source>
        <dbReference type="ARBA" id="ARBA00023136"/>
    </source>
</evidence>
<dbReference type="InterPro" id="IPR029569">
    <property type="entry name" value="CALHM"/>
</dbReference>
<evidence type="ECO:0000313" key="10">
    <source>
        <dbReference type="Proteomes" id="UP001318040"/>
    </source>
</evidence>
<sequence length="367" mass="39574">MAQSFVTAMKFAKAQKAVLGNSAVAVLTGSFEQIYQSATFKCPCSPGVSQIYASTSLLVPALVLLAMGYTANARTWKLVTGCCSFRPVRGFGGLRRFLRILLSVTGRAIVAPVAWLLVALFDGSYYVCGVSPYATQVKNGFLGGWLPTVADGLSHLPEPLAKMNHSQLAPILAALPCRRPDGISASSSDQILRQLAIQSQLWGWFLLATAVVLAMSCNCLAYCTAPVSYLHLQYWRGYIEAEGELFQKRASEHSRELASKNVDRFFQRDAGGSPLASNPSIDDWKSASRLYVFHEGQPLRYSTLDSWAQKGAQLPAGKEGAAGGVASPEGEIEPSLAFVDGTRLLRLRDALSVDSETEPLNGKATNI</sequence>
<keyword evidence="10" id="KW-1185">Reference proteome</keyword>
<dbReference type="PANTHER" id="PTHR32261">
    <property type="entry name" value="CALCIUM HOMEOSTASIS MODULATOR PROTEIN"/>
    <property type="match status" value="1"/>
</dbReference>
<keyword evidence="6" id="KW-0406">Ion transport</keyword>
<evidence type="ECO:0000256" key="5">
    <source>
        <dbReference type="ARBA" id="ARBA00022989"/>
    </source>
</evidence>
<accession>A0AAJ7XFM3</accession>
<evidence type="ECO:0000313" key="11">
    <source>
        <dbReference type="RefSeq" id="XP_032832565.1"/>
    </source>
</evidence>
<feature type="transmembrane region" description="Helical" evidence="9">
    <location>
        <begin position="51"/>
        <end position="71"/>
    </location>
</feature>
<dbReference type="PANTHER" id="PTHR32261:SF1">
    <property type="entry name" value="CALCIUM HOMEOSTASIS MODULATOR PROTEIN"/>
    <property type="match status" value="1"/>
</dbReference>
<evidence type="ECO:0000256" key="4">
    <source>
        <dbReference type="ARBA" id="ARBA00022692"/>
    </source>
</evidence>
<dbReference type="KEGG" id="pmrn:116955540"/>
<comment type="subcellular location">
    <subcellularLocation>
        <location evidence="1">Membrane</location>
        <topology evidence="1">Multi-pass membrane protein</topology>
    </subcellularLocation>
</comment>
<gene>
    <name evidence="11" type="primary">LOC116955540</name>
</gene>
<dbReference type="GO" id="GO:0005261">
    <property type="term" value="F:monoatomic cation channel activity"/>
    <property type="evidence" value="ECO:0007669"/>
    <property type="project" value="TreeGrafter"/>
</dbReference>
<comment type="similarity">
    <text evidence="2">Belongs to the CALHM family.</text>
</comment>
<proteinExistence type="inferred from homology"/>
<feature type="transmembrane region" description="Helical" evidence="9">
    <location>
        <begin position="201"/>
        <end position="223"/>
    </location>
</feature>
<evidence type="ECO:0000256" key="1">
    <source>
        <dbReference type="ARBA" id="ARBA00004141"/>
    </source>
</evidence>
<evidence type="ECO:0000256" key="3">
    <source>
        <dbReference type="ARBA" id="ARBA00022448"/>
    </source>
</evidence>